<feature type="domain" description="Oxidoreductase-like" evidence="2">
    <location>
        <begin position="44"/>
        <end position="75"/>
    </location>
</feature>
<organism evidence="3 4">
    <name type="scientific">Platanthera guangdongensis</name>
    <dbReference type="NCBI Taxonomy" id="2320717"/>
    <lineage>
        <taxon>Eukaryota</taxon>
        <taxon>Viridiplantae</taxon>
        <taxon>Streptophyta</taxon>
        <taxon>Embryophyta</taxon>
        <taxon>Tracheophyta</taxon>
        <taxon>Spermatophyta</taxon>
        <taxon>Magnoliopsida</taxon>
        <taxon>Liliopsida</taxon>
        <taxon>Asparagales</taxon>
        <taxon>Orchidaceae</taxon>
        <taxon>Orchidoideae</taxon>
        <taxon>Orchideae</taxon>
        <taxon>Orchidinae</taxon>
        <taxon>Platanthera</taxon>
    </lineage>
</organism>
<dbReference type="InterPro" id="IPR019180">
    <property type="entry name" value="Oxidoreductase-like_N"/>
</dbReference>
<accession>A0ABR2M0B1</accession>
<dbReference type="Proteomes" id="UP001412067">
    <property type="component" value="Unassembled WGS sequence"/>
</dbReference>
<feature type="compositionally biased region" description="Low complexity" evidence="1">
    <location>
        <begin position="30"/>
        <end position="41"/>
    </location>
</feature>
<dbReference type="PANTHER" id="PTHR21193">
    <property type="entry name" value="OXIDOREDUCTASE-LIKE DOMAIN-CONTAINING PROTEIN 1"/>
    <property type="match status" value="1"/>
</dbReference>
<sequence>MEPLLNNGSNELNRSEETVESSTPQEAEYPSSSPDLPPLASKKPDPGDCCGSGSVPCIWDLYYEELKAYTKSLEACNMRVSSKQNREHS</sequence>
<evidence type="ECO:0000256" key="1">
    <source>
        <dbReference type="SAM" id="MobiDB-lite"/>
    </source>
</evidence>
<proteinExistence type="predicted"/>
<feature type="region of interest" description="Disordered" evidence="1">
    <location>
        <begin position="1"/>
        <end position="48"/>
    </location>
</feature>
<evidence type="ECO:0000313" key="3">
    <source>
        <dbReference type="EMBL" id="KAK8955451.1"/>
    </source>
</evidence>
<protein>
    <recommendedName>
        <fullName evidence="2">Oxidoreductase-like domain-containing protein</fullName>
    </recommendedName>
</protein>
<keyword evidence="4" id="KW-1185">Reference proteome</keyword>
<evidence type="ECO:0000259" key="2">
    <source>
        <dbReference type="Pfam" id="PF09791"/>
    </source>
</evidence>
<dbReference type="PANTHER" id="PTHR21193:SF3">
    <property type="entry name" value="OXIDOREDUCTASE-LIKE DOMAIN-CONTAINING PROTEIN 1"/>
    <property type="match status" value="1"/>
</dbReference>
<dbReference type="EMBL" id="JBBWWR010000013">
    <property type="protein sequence ID" value="KAK8955451.1"/>
    <property type="molecule type" value="Genomic_DNA"/>
</dbReference>
<comment type="caution">
    <text evidence="3">The sequence shown here is derived from an EMBL/GenBank/DDBJ whole genome shotgun (WGS) entry which is preliminary data.</text>
</comment>
<name>A0ABR2M0B1_9ASPA</name>
<reference evidence="3 4" key="1">
    <citation type="journal article" date="2022" name="Nat. Plants">
        <title>Genomes of leafy and leafless Platanthera orchids illuminate the evolution of mycoheterotrophy.</title>
        <authorList>
            <person name="Li M.H."/>
            <person name="Liu K.W."/>
            <person name="Li Z."/>
            <person name="Lu H.C."/>
            <person name="Ye Q.L."/>
            <person name="Zhang D."/>
            <person name="Wang J.Y."/>
            <person name="Li Y.F."/>
            <person name="Zhong Z.M."/>
            <person name="Liu X."/>
            <person name="Yu X."/>
            <person name="Liu D.K."/>
            <person name="Tu X.D."/>
            <person name="Liu B."/>
            <person name="Hao Y."/>
            <person name="Liao X.Y."/>
            <person name="Jiang Y.T."/>
            <person name="Sun W.H."/>
            <person name="Chen J."/>
            <person name="Chen Y.Q."/>
            <person name="Ai Y."/>
            <person name="Zhai J.W."/>
            <person name="Wu S.S."/>
            <person name="Zhou Z."/>
            <person name="Hsiao Y.Y."/>
            <person name="Wu W.L."/>
            <person name="Chen Y.Y."/>
            <person name="Lin Y.F."/>
            <person name="Hsu J.L."/>
            <person name="Li C.Y."/>
            <person name="Wang Z.W."/>
            <person name="Zhao X."/>
            <person name="Zhong W.Y."/>
            <person name="Ma X.K."/>
            <person name="Ma L."/>
            <person name="Huang J."/>
            <person name="Chen G.Z."/>
            <person name="Huang M.Z."/>
            <person name="Huang L."/>
            <person name="Peng D.H."/>
            <person name="Luo Y.B."/>
            <person name="Zou S.Q."/>
            <person name="Chen S.P."/>
            <person name="Lan S."/>
            <person name="Tsai W.C."/>
            <person name="Van de Peer Y."/>
            <person name="Liu Z.J."/>
        </authorList>
    </citation>
    <scope>NUCLEOTIDE SEQUENCE [LARGE SCALE GENOMIC DNA]</scope>
    <source>
        <strain evidence="3">Lor288</strain>
    </source>
</reference>
<feature type="compositionally biased region" description="Polar residues" evidence="1">
    <location>
        <begin position="1"/>
        <end position="12"/>
    </location>
</feature>
<evidence type="ECO:0000313" key="4">
    <source>
        <dbReference type="Proteomes" id="UP001412067"/>
    </source>
</evidence>
<gene>
    <name evidence="3" type="ORF">KSP40_PGU011156</name>
</gene>
<dbReference type="InterPro" id="IPR039251">
    <property type="entry name" value="OXLD1"/>
</dbReference>
<dbReference type="Pfam" id="PF09791">
    <property type="entry name" value="Oxidored-like"/>
    <property type="match status" value="1"/>
</dbReference>